<dbReference type="Ensembl" id="ENSPEMT00000036354.1">
    <property type="protein sequence ID" value="ENSPEMP00000035628.1"/>
    <property type="gene ID" value="ENSPEMG00000017606.2"/>
</dbReference>
<keyword evidence="3" id="KW-0539">Nucleus</keyword>
<dbReference type="Pfam" id="PF02758">
    <property type="entry name" value="PYRIN"/>
    <property type="match status" value="1"/>
</dbReference>
<evidence type="ECO:0008006" key="9">
    <source>
        <dbReference type="Google" id="ProtNLM"/>
    </source>
</evidence>
<evidence type="ECO:0000259" key="5">
    <source>
        <dbReference type="PROSITE" id="PS50824"/>
    </source>
</evidence>
<dbReference type="Gene3D" id="2.40.50.140">
    <property type="entry name" value="Nucleic acid-binding proteins"/>
    <property type="match status" value="2"/>
</dbReference>
<dbReference type="PANTHER" id="PTHR12200">
    <property type="entry name" value="INTERFERON-INDUCIBLE PROTEIN AIM2 FAMILY MEMBER"/>
    <property type="match status" value="1"/>
</dbReference>
<dbReference type="Proteomes" id="UP000694547">
    <property type="component" value="Chromosome 11"/>
</dbReference>
<reference evidence="7 8" key="1">
    <citation type="submission" date="2018-10" db="EMBL/GenBank/DDBJ databases">
        <title>Improved assembly of the deer mouse Peromyscus maniculatus genome.</title>
        <authorList>
            <person name="Lassance J.-M."/>
            <person name="Hoekstra H.E."/>
        </authorList>
    </citation>
    <scope>NUCLEOTIDE SEQUENCE [LARGE SCALE GENOMIC DNA]</scope>
</reference>
<comment type="subcellular location">
    <subcellularLocation>
        <location evidence="1">Nucleus</location>
    </subcellularLocation>
</comment>
<accession>A0A8C8W4K0</accession>
<evidence type="ECO:0000259" key="6">
    <source>
        <dbReference type="PROSITE" id="PS50834"/>
    </source>
</evidence>
<name>A0A8C8W4K0_PERMB</name>
<feature type="compositionally biased region" description="Basic and acidic residues" evidence="4">
    <location>
        <begin position="127"/>
        <end position="142"/>
    </location>
</feature>
<evidence type="ECO:0000256" key="3">
    <source>
        <dbReference type="ARBA" id="ARBA00023242"/>
    </source>
</evidence>
<dbReference type="GO" id="GO:0002218">
    <property type="term" value="P:activation of innate immune response"/>
    <property type="evidence" value="ECO:0007669"/>
    <property type="project" value="InterPro"/>
</dbReference>
<dbReference type="GeneTree" id="ENSGT00390000013296"/>
<evidence type="ECO:0000256" key="2">
    <source>
        <dbReference type="ARBA" id="ARBA00008647"/>
    </source>
</evidence>
<dbReference type="CDD" id="cd08305">
    <property type="entry name" value="Pyrin"/>
    <property type="match status" value="1"/>
</dbReference>
<dbReference type="SMART" id="SM01289">
    <property type="entry name" value="PYRIN"/>
    <property type="match status" value="1"/>
</dbReference>
<dbReference type="InterPro" id="IPR011029">
    <property type="entry name" value="DEATH-like_dom_sf"/>
</dbReference>
<dbReference type="SUPFAM" id="SSF159141">
    <property type="entry name" value="HIN-2000 domain-like"/>
    <property type="match status" value="2"/>
</dbReference>
<feature type="region of interest" description="Disordered" evidence="4">
    <location>
        <begin position="87"/>
        <end position="187"/>
    </location>
</feature>
<dbReference type="GO" id="GO:0005654">
    <property type="term" value="C:nucleoplasm"/>
    <property type="evidence" value="ECO:0007669"/>
    <property type="project" value="TreeGrafter"/>
</dbReference>
<dbReference type="InterPro" id="IPR012340">
    <property type="entry name" value="NA-bd_OB-fold"/>
</dbReference>
<proteinExistence type="inferred from homology"/>
<dbReference type="GO" id="GO:0035458">
    <property type="term" value="P:cellular response to interferon-beta"/>
    <property type="evidence" value="ECO:0007669"/>
    <property type="project" value="InterPro"/>
</dbReference>
<feature type="compositionally biased region" description="Basic and acidic residues" evidence="4">
    <location>
        <begin position="588"/>
        <end position="600"/>
    </location>
</feature>
<dbReference type="AlphaFoldDB" id="A0A8C8W4K0"/>
<reference evidence="7" key="3">
    <citation type="submission" date="2025-09" db="UniProtKB">
        <authorList>
            <consortium name="Ensembl"/>
        </authorList>
    </citation>
    <scope>IDENTIFICATION</scope>
</reference>
<dbReference type="GO" id="GO:0005829">
    <property type="term" value="C:cytosol"/>
    <property type="evidence" value="ECO:0007669"/>
    <property type="project" value="TreeGrafter"/>
</dbReference>
<dbReference type="PANTHER" id="PTHR12200:SF24">
    <property type="entry name" value="INTERFERON ACTIVATED GENE 207-RELATED"/>
    <property type="match status" value="1"/>
</dbReference>
<dbReference type="InterPro" id="IPR040205">
    <property type="entry name" value="HIN-200"/>
</dbReference>
<reference evidence="7" key="2">
    <citation type="submission" date="2025-08" db="UniProtKB">
        <authorList>
            <consortium name="Ensembl"/>
        </authorList>
    </citation>
    <scope>IDENTIFICATION</scope>
</reference>
<organism evidence="7 8">
    <name type="scientific">Peromyscus maniculatus bairdii</name>
    <name type="common">Prairie deer mouse</name>
    <dbReference type="NCBI Taxonomy" id="230844"/>
    <lineage>
        <taxon>Eukaryota</taxon>
        <taxon>Metazoa</taxon>
        <taxon>Chordata</taxon>
        <taxon>Craniata</taxon>
        <taxon>Vertebrata</taxon>
        <taxon>Euteleostomi</taxon>
        <taxon>Mammalia</taxon>
        <taxon>Eutheria</taxon>
        <taxon>Euarchontoglires</taxon>
        <taxon>Glires</taxon>
        <taxon>Rodentia</taxon>
        <taxon>Myomorpha</taxon>
        <taxon>Muroidea</taxon>
        <taxon>Cricetidae</taxon>
        <taxon>Neotominae</taxon>
        <taxon>Peromyscus</taxon>
    </lineage>
</organism>
<sequence length="802" mass="87734">IMSEYKTIVLQQGLEDVAVDDYQFRKIKSLLRKELNLTKKMQNDYDRIQMADLLEDTFPKDAGLDKLIEVCQSIRDLEELAQRLKTERAKVQKKGKNKTAVKKRKQEEPSSSRSLSTDNELDMSKPSSEEMRKETIKTEGSKKMKLTQEQTQLPEPSGSNTQKDEGCLQTPQKPIPTPSSSSSNKVFRPSLVKRCTSSHIQKPSSKTQVSQKKHQLLELSATNNSSAVSELQTLQGLSATASRSIQAPQTPLKTCFTLKMPPGSAALSYQNFPVSLASNSNIHLNSPVPLTLSSGIQAPHVPSATPCSNVWILQMPSETVSSSFSAPQMAPVSVSSSAQNIHLPTAVAANSKQFPHSPQVITSRCVQSTGVPSAPLKVIKKPPTKQSSNVQVLHALPEAMSRNVCITQVPQITTSSSILTPNSATVKAHRNAKLPDLLEIGSAYSLASQVLLQATSNSLPAPQVSIPTVTSRVQTTQTHPGAASNVIQDLHAPPWTESRSVCTTQVPPGVSYGTGQALPCPKVKVSRRVHAPQMPSATMPSATASKNLLDSRVSPATAFSALQAPLRPPATRSSSPSRTPNNGNLPKEPSKVEGHHRDPKQVMVLKVTEPFTYDLINNKRMFHATVATETEFFRVKVFDTALKNKFIPQKIIAISDYFGVSGFLEIYGVSCVSDVNVNQTMVISNTLRRRANGTPKIKDLFSQTKGTYVNGRFVVTKKNERGDFIYYGIEDDTGKMEVVVSGPLTCIKCEPDNKVQLICFQLTSRGDTWQLKSVSHSYMQVLPEEKSLSPDSVMNTSLEPYF</sequence>
<dbReference type="FunFam" id="2.40.50.140:FF:000500">
    <property type="entry name" value="Interferon-activable protein 202"/>
    <property type="match status" value="1"/>
</dbReference>
<feature type="compositionally biased region" description="Low complexity" evidence="4">
    <location>
        <begin position="569"/>
        <end position="580"/>
    </location>
</feature>
<evidence type="ECO:0000313" key="7">
    <source>
        <dbReference type="Ensembl" id="ENSPEMP00000035628.1"/>
    </source>
</evidence>
<dbReference type="Pfam" id="PF02760">
    <property type="entry name" value="HIN"/>
    <property type="match status" value="1"/>
</dbReference>
<dbReference type="GO" id="GO:0003690">
    <property type="term" value="F:double-stranded DNA binding"/>
    <property type="evidence" value="ECO:0007669"/>
    <property type="project" value="TreeGrafter"/>
</dbReference>
<dbReference type="Gene3D" id="1.10.533.10">
    <property type="entry name" value="Death Domain, Fas"/>
    <property type="match status" value="1"/>
</dbReference>
<evidence type="ECO:0000256" key="1">
    <source>
        <dbReference type="ARBA" id="ARBA00004123"/>
    </source>
</evidence>
<protein>
    <recommendedName>
        <fullName evidence="9">Gamma-interferon-inducible protein 16-like</fullName>
    </recommendedName>
</protein>
<feature type="domain" description="Pyrin" evidence="5">
    <location>
        <begin position="2"/>
        <end position="90"/>
    </location>
</feature>
<evidence type="ECO:0000313" key="8">
    <source>
        <dbReference type="Proteomes" id="UP000694547"/>
    </source>
</evidence>
<comment type="similarity">
    <text evidence="2">Belongs to the HIN-200 family.</text>
</comment>
<feature type="region of interest" description="Disordered" evidence="4">
    <location>
        <begin position="559"/>
        <end position="600"/>
    </location>
</feature>
<dbReference type="PROSITE" id="PS50824">
    <property type="entry name" value="DAPIN"/>
    <property type="match status" value="1"/>
</dbReference>
<dbReference type="InterPro" id="IPR004021">
    <property type="entry name" value="HIN200/IF120x"/>
</dbReference>
<dbReference type="PROSITE" id="PS50834">
    <property type="entry name" value="HIN_200"/>
    <property type="match status" value="1"/>
</dbReference>
<feature type="domain" description="HIN-200" evidence="6">
    <location>
        <begin position="584"/>
        <end position="782"/>
    </location>
</feature>
<evidence type="ECO:0000256" key="4">
    <source>
        <dbReference type="SAM" id="MobiDB-lite"/>
    </source>
</evidence>
<feature type="compositionally biased region" description="Basic residues" evidence="4">
    <location>
        <begin position="91"/>
        <end position="104"/>
    </location>
</feature>
<keyword evidence="8" id="KW-1185">Reference proteome</keyword>
<feature type="compositionally biased region" description="Polar residues" evidence="4">
    <location>
        <begin position="147"/>
        <end position="161"/>
    </location>
</feature>
<dbReference type="InterPro" id="IPR004020">
    <property type="entry name" value="DAPIN"/>
</dbReference>
<dbReference type="FunFam" id="2.40.50.140:FF:000101">
    <property type="entry name" value="Myeloid cell nuclear differentiation antigen"/>
    <property type="match status" value="1"/>
</dbReference>